<dbReference type="Gene3D" id="3.30.1360.40">
    <property type="match status" value="1"/>
</dbReference>
<proteinExistence type="evidence at transcript level"/>
<evidence type="ECO:0000256" key="3">
    <source>
        <dbReference type="ARBA" id="ARBA00022917"/>
    </source>
</evidence>
<dbReference type="GO" id="GO:0043023">
    <property type="term" value="F:ribosomal large subunit binding"/>
    <property type="evidence" value="ECO:0007669"/>
    <property type="project" value="TreeGrafter"/>
</dbReference>
<dbReference type="SUPFAM" id="SSF55194">
    <property type="entry name" value="Ribosome recycling factor, RRF"/>
    <property type="match status" value="1"/>
</dbReference>
<evidence type="ECO:0000256" key="4">
    <source>
        <dbReference type="ARBA" id="ARBA00033107"/>
    </source>
</evidence>
<accession>F1LD76</accession>
<reference evidence="6" key="1">
    <citation type="journal article" date="2011" name="Genome Res.">
        <title>Deep small RNA sequencing from the nematode Ascaris reveals conservation, functional diversification, and novel developmental profiles.</title>
        <authorList>
            <person name="Wang J."/>
            <person name="Czech B."/>
            <person name="Crunk A."/>
            <person name="Wallace A."/>
            <person name="Mitreva M."/>
            <person name="Hannon G.J."/>
            <person name="Davis R.E."/>
        </authorList>
    </citation>
    <scope>NUCLEOTIDE SEQUENCE</scope>
</reference>
<dbReference type="InterPro" id="IPR023584">
    <property type="entry name" value="Ribosome_recyc_fac_dom"/>
</dbReference>
<dbReference type="Pfam" id="PF01765">
    <property type="entry name" value="RRF"/>
    <property type="match status" value="1"/>
</dbReference>
<dbReference type="InterPro" id="IPR002661">
    <property type="entry name" value="Ribosome_recyc_fac"/>
</dbReference>
<evidence type="ECO:0000256" key="1">
    <source>
        <dbReference type="ARBA" id="ARBA00005912"/>
    </source>
</evidence>
<evidence type="ECO:0000313" key="6">
    <source>
        <dbReference type="EMBL" id="ADY48080.1"/>
    </source>
</evidence>
<keyword evidence="3" id="KW-0648">Protein biosynthesis</keyword>
<evidence type="ECO:0000256" key="2">
    <source>
        <dbReference type="ARBA" id="ARBA00020581"/>
    </source>
</evidence>
<protein>
    <recommendedName>
        <fullName evidence="2">Ribosome-recycling factor, mitochondrial</fullName>
    </recommendedName>
    <alternativeName>
        <fullName evidence="4">Ribosome-releasing factor, mitochondrial</fullName>
    </alternativeName>
</protein>
<evidence type="ECO:0000259" key="5">
    <source>
        <dbReference type="Pfam" id="PF01765"/>
    </source>
</evidence>
<dbReference type="FunFam" id="3.30.1360.40:FF:000001">
    <property type="entry name" value="Ribosome-recycling factor"/>
    <property type="match status" value="1"/>
</dbReference>
<dbReference type="EMBL" id="JI178575">
    <property type="protein sequence ID" value="ADY48080.1"/>
    <property type="molecule type" value="mRNA"/>
</dbReference>
<dbReference type="AlphaFoldDB" id="F1LD76"/>
<comment type="similarity">
    <text evidence="1">Belongs to the RRF family.</text>
</comment>
<dbReference type="PANTHER" id="PTHR20982:SF3">
    <property type="entry name" value="MITOCHONDRIAL RIBOSOME RECYCLING FACTOR PSEUDO 1"/>
    <property type="match status" value="1"/>
</dbReference>
<sequence>MLKQVSRQTMRIYRSGRRSCCNIDLMGFLCDLNALNASFCASSTPFSFKVEGIHSTPSLWKVRKNEKKVRASKEIHETTSDANNAFVQGALKEMKHLEAILNDELAKHFSMQVDLRTYEEIVVKLDNGEEHKMNRLGRVTLKSPQMVMINFGDNPTAIKAAKLALQKSNLNVNPQQEGVTLYVPVPKMTRERREYLASTAKAKMFNDYKEALNEVYARYNKKSSNELKSQDDAMHTRATLLSIKRTMESRGIELIESRRVELLKEVA</sequence>
<organism evidence="6">
    <name type="scientific">Ascaris suum</name>
    <name type="common">Pig roundworm</name>
    <name type="synonym">Ascaris lumbricoides</name>
    <dbReference type="NCBI Taxonomy" id="6253"/>
    <lineage>
        <taxon>Eukaryota</taxon>
        <taxon>Metazoa</taxon>
        <taxon>Ecdysozoa</taxon>
        <taxon>Nematoda</taxon>
        <taxon>Chromadorea</taxon>
        <taxon>Rhabditida</taxon>
        <taxon>Spirurina</taxon>
        <taxon>Ascaridomorpha</taxon>
        <taxon>Ascaridoidea</taxon>
        <taxon>Ascarididae</taxon>
        <taxon>Ascaris</taxon>
    </lineage>
</organism>
<name>F1LD76_ASCSU</name>
<feature type="domain" description="Ribosome recycling factor" evidence="5">
    <location>
        <begin position="102"/>
        <end position="241"/>
    </location>
</feature>
<dbReference type="GO" id="GO:0006412">
    <property type="term" value="P:translation"/>
    <property type="evidence" value="ECO:0007669"/>
    <property type="project" value="UniProtKB-KW"/>
</dbReference>
<dbReference type="Gene3D" id="1.10.132.20">
    <property type="entry name" value="Ribosome-recycling factor"/>
    <property type="match status" value="1"/>
</dbReference>
<dbReference type="GO" id="GO:0005739">
    <property type="term" value="C:mitochondrion"/>
    <property type="evidence" value="ECO:0007669"/>
    <property type="project" value="TreeGrafter"/>
</dbReference>
<dbReference type="InterPro" id="IPR036191">
    <property type="entry name" value="RRF_sf"/>
</dbReference>
<dbReference type="PANTHER" id="PTHR20982">
    <property type="entry name" value="RIBOSOME RECYCLING FACTOR"/>
    <property type="match status" value="1"/>
</dbReference>